<dbReference type="EMBL" id="KK102273">
    <property type="protein sequence ID" value="KIY98199.1"/>
    <property type="molecule type" value="Genomic_DNA"/>
</dbReference>
<dbReference type="GeneID" id="25742635"/>
<proteinExistence type="predicted"/>
<dbReference type="AlphaFoldDB" id="A0A0D2M3R6"/>
<feature type="region of interest" description="Disordered" evidence="1">
    <location>
        <begin position="64"/>
        <end position="88"/>
    </location>
</feature>
<dbReference type="RefSeq" id="XP_013897219.1">
    <property type="nucleotide sequence ID" value="XM_014041765.1"/>
</dbReference>
<protein>
    <submittedName>
        <fullName evidence="2">Uncharacterized protein</fullName>
    </submittedName>
</protein>
<evidence type="ECO:0000313" key="3">
    <source>
        <dbReference type="Proteomes" id="UP000054498"/>
    </source>
</evidence>
<organism evidence="2 3">
    <name type="scientific">Monoraphidium neglectum</name>
    <dbReference type="NCBI Taxonomy" id="145388"/>
    <lineage>
        <taxon>Eukaryota</taxon>
        <taxon>Viridiplantae</taxon>
        <taxon>Chlorophyta</taxon>
        <taxon>core chlorophytes</taxon>
        <taxon>Chlorophyceae</taxon>
        <taxon>CS clade</taxon>
        <taxon>Sphaeropleales</taxon>
        <taxon>Selenastraceae</taxon>
        <taxon>Monoraphidium</taxon>
    </lineage>
</organism>
<evidence type="ECO:0000313" key="2">
    <source>
        <dbReference type="EMBL" id="KIY98199.1"/>
    </source>
</evidence>
<sequence length="132" mass="13522">MHPFKALCTTSEARPVATAQPKIQTGLARSRVLLQHPGNAGGWDPFNWGPQLFAKPLITWGPAGSQPVASSSAQLRGSPAPVADAQPASLFRSAPSAARADIGAAGSSGPAVLSPQSFGWMGTGIRPGNRRG</sequence>
<evidence type="ECO:0000256" key="1">
    <source>
        <dbReference type="SAM" id="MobiDB-lite"/>
    </source>
</evidence>
<accession>A0A0D2M3R6</accession>
<gene>
    <name evidence="2" type="ORF">MNEG_9760</name>
</gene>
<reference evidence="2 3" key="1">
    <citation type="journal article" date="2013" name="BMC Genomics">
        <title>Reconstruction of the lipid metabolism for the microalga Monoraphidium neglectum from its genome sequence reveals characteristics suitable for biofuel production.</title>
        <authorList>
            <person name="Bogen C."/>
            <person name="Al-Dilaimi A."/>
            <person name="Albersmeier A."/>
            <person name="Wichmann J."/>
            <person name="Grundmann M."/>
            <person name="Rupp O."/>
            <person name="Lauersen K.J."/>
            <person name="Blifernez-Klassen O."/>
            <person name="Kalinowski J."/>
            <person name="Goesmann A."/>
            <person name="Mussgnug J.H."/>
            <person name="Kruse O."/>
        </authorList>
    </citation>
    <scope>NUCLEOTIDE SEQUENCE [LARGE SCALE GENOMIC DNA]</scope>
    <source>
        <strain evidence="2 3">SAG 48.87</strain>
    </source>
</reference>
<name>A0A0D2M3R6_9CHLO</name>
<keyword evidence="3" id="KW-1185">Reference proteome</keyword>
<dbReference type="Proteomes" id="UP000054498">
    <property type="component" value="Unassembled WGS sequence"/>
</dbReference>
<dbReference type="KEGG" id="mng:MNEG_9760"/>